<dbReference type="Gene3D" id="1.25.40.10">
    <property type="entry name" value="Tetratricopeptide repeat domain"/>
    <property type="match status" value="1"/>
</dbReference>
<dbReference type="Pfam" id="PF14559">
    <property type="entry name" value="TPR_19"/>
    <property type="match status" value="1"/>
</dbReference>
<evidence type="ECO:0000256" key="1">
    <source>
        <dbReference type="PROSITE-ProRule" id="PRU00339"/>
    </source>
</evidence>
<organism evidence="2 3">
    <name type="scientific">Methanooceanicella nereidis</name>
    <dbReference type="NCBI Taxonomy" id="2052831"/>
    <lineage>
        <taxon>Archaea</taxon>
        <taxon>Methanobacteriati</taxon>
        <taxon>Methanobacteriota</taxon>
        <taxon>Stenosarchaea group</taxon>
        <taxon>Methanomicrobia</taxon>
        <taxon>Methanocellales</taxon>
        <taxon>Methanocellaceae</taxon>
        <taxon>Methanooceanicella</taxon>
    </lineage>
</organism>
<reference evidence="2 3" key="1">
    <citation type="submission" date="2017-11" db="EMBL/GenBank/DDBJ databases">
        <title>Isolation and Characterization of Family Methanocellaceae Species from Potential Methane Hydrate Area Offshore Southwestern Taiwan.</title>
        <authorList>
            <person name="Zhang W.-L."/>
            <person name="Chen W.-C."/>
            <person name="Lai M.-C."/>
            <person name="Chen S.-C."/>
        </authorList>
    </citation>
    <scope>NUCLEOTIDE SEQUENCE [LARGE SCALE GENOMIC DNA]</scope>
    <source>
        <strain evidence="2 3">CWC-04</strain>
    </source>
</reference>
<keyword evidence="1" id="KW-0802">TPR repeat</keyword>
<dbReference type="InterPro" id="IPR011990">
    <property type="entry name" value="TPR-like_helical_dom_sf"/>
</dbReference>
<dbReference type="PROSITE" id="PS50005">
    <property type="entry name" value="TPR"/>
    <property type="match status" value="1"/>
</dbReference>
<dbReference type="AlphaFoldDB" id="A0AAP2W6H9"/>
<dbReference type="InterPro" id="IPR019734">
    <property type="entry name" value="TPR_rpt"/>
</dbReference>
<dbReference type="Proteomes" id="UP001320159">
    <property type="component" value="Unassembled WGS sequence"/>
</dbReference>
<accession>A0AAP2W6H9</accession>
<proteinExistence type="predicted"/>
<name>A0AAP2W6H9_9EURY</name>
<protein>
    <submittedName>
        <fullName evidence="2">Cytochrome C biosynthesis protein</fullName>
    </submittedName>
</protein>
<comment type="caution">
    <text evidence="2">The sequence shown here is derived from an EMBL/GenBank/DDBJ whole genome shotgun (WGS) entry which is preliminary data.</text>
</comment>
<sequence>MPGNEEDNRSESEKQPIIIPQAEPGCSHENRISINMDISELTIDDIDLKNGIHLYHNGLIDEAMAALKKYLSKFPDNTEAHLILGDIYERKMMYDEAVIEYSEVLRLNEKDDMTRFKLENALKQRSMRK</sequence>
<dbReference type="RefSeq" id="WP_230742139.1">
    <property type="nucleotide sequence ID" value="NZ_PGCK01000007.1"/>
</dbReference>
<gene>
    <name evidence="2" type="ORF">CUJ83_09775</name>
</gene>
<feature type="repeat" description="TPR" evidence="1">
    <location>
        <begin position="78"/>
        <end position="111"/>
    </location>
</feature>
<evidence type="ECO:0000313" key="3">
    <source>
        <dbReference type="Proteomes" id="UP001320159"/>
    </source>
</evidence>
<keyword evidence="3" id="KW-1185">Reference proteome</keyword>
<evidence type="ECO:0000313" key="2">
    <source>
        <dbReference type="EMBL" id="MCD1295287.1"/>
    </source>
</evidence>
<dbReference type="SUPFAM" id="SSF48452">
    <property type="entry name" value="TPR-like"/>
    <property type="match status" value="1"/>
</dbReference>
<dbReference type="EMBL" id="PGCK01000007">
    <property type="protein sequence ID" value="MCD1295287.1"/>
    <property type="molecule type" value="Genomic_DNA"/>
</dbReference>